<name>A0A1M6FAC6_9FIRM</name>
<feature type="transmembrane region" description="Helical" evidence="1">
    <location>
        <begin position="12"/>
        <end position="30"/>
    </location>
</feature>
<keyword evidence="1" id="KW-1133">Transmembrane helix</keyword>
<evidence type="ECO:0000313" key="3">
    <source>
        <dbReference type="Proteomes" id="UP000184052"/>
    </source>
</evidence>
<feature type="transmembrane region" description="Helical" evidence="1">
    <location>
        <begin position="161"/>
        <end position="188"/>
    </location>
</feature>
<feature type="transmembrane region" description="Helical" evidence="1">
    <location>
        <begin position="83"/>
        <end position="104"/>
    </location>
</feature>
<keyword evidence="3" id="KW-1185">Reference proteome</keyword>
<dbReference type="InterPro" id="IPR024529">
    <property type="entry name" value="ECF_trnsprt_substrate-spec"/>
</dbReference>
<dbReference type="Gene3D" id="1.10.1760.20">
    <property type="match status" value="1"/>
</dbReference>
<gene>
    <name evidence="2" type="ORF">SAMN02745751_01412</name>
</gene>
<evidence type="ECO:0000256" key="1">
    <source>
        <dbReference type="SAM" id="Phobius"/>
    </source>
</evidence>
<feature type="transmembrane region" description="Helical" evidence="1">
    <location>
        <begin position="124"/>
        <end position="146"/>
    </location>
</feature>
<reference evidence="2 3" key="1">
    <citation type="submission" date="2016-11" db="EMBL/GenBank/DDBJ databases">
        <authorList>
            <person name="Jaros S."/>
            <person name="Januszkiewicz K."/>
            <person name="Wedrychowicz H."/>
        </authorList>
    </citation>
    <scope>NUCLEOTIDE SEQUENCE [LARGE SCALE GENOMIC DNA]</scope>
    <source>
        <strain evidence="2 3">DSM 17477</strain>
    </source>
</reference>
<dbReference type="Pfam" id="PF12822">
    <property type="entry name" value="ECF_trnsprt"/>
    <property type="match status" value="1"/>
</dbReference>
<dbReference type="STRING" id="1121476.SAMN02745751_01412"/>
<dbReference type="RefSeq" id="WP_073048879.1">
    <property type="nucleotide sequence ID" value="NZ_FQZL01000008.1"/>
</dbReference>
<dbReference type="Proteomes" id="UP000184052">
    <property type="component" value="Unassembled WGS sequence"/>
</dbReference>
<evidence type="ECO:0000313" key="2">
    <source>
        <dbReference type="EMBL" id="SHI94718.1"/>
    </source>
</evidence>
<keyword evidence="1" id="KW-0472">Membrane</keyword>
<dbReference type="GO" id="GO:0022857">
    <property type="term" value="F:transmembrane transporter activity"/>
    <property type="evidence" value="ECO:0007669"/>
    <property type="project" value="InterPro"/>
</dbReference>
<dbReference type="AlphaFoldDB" id="A0A1M6FAC6"/>
<proteinExistence type="predicted"/>
<keyword evidence="1" id="KW-0812">Transmembrane</keyword>
<accession>A0A1M6FAC6</accession>
<protein>
    <submittedName>
        <fullName evidence="2">Uncharacterized membrane protein</fullName>
    </submittedName>
</protein>
<organism evidence="2 3">
    <name type="scientific">Dethiosulfatibacter aminovorans DSM 17477</name>
    <dbReference type="NCBI Taxonomy" id="1121476"/>
    <lineage>
        <taxon>Bacteria</taxon>
        <taxon>Bacillati</taxon>
        <taxon>Bacillota</taxon>
        <taxon>Tissierellia</taxon>
        <taxon>Dethiosulfatibacter</taxon>
    </lineage>
</organism>
<sequence>MKEILGNTRKLTFLGVMLALTIAFVAITAIPTASASMAWFMFIPTIVTSIVMGPKAGALMGFCAGLTTLLRSVLAPLSPFDVFFINPLVSVLPRIFVGVVPYIVYRLLNAALGKSVNGERISILLAGASGAITNTALVMTALYLVFVKDIVELVGVPFKTLLISIITTSAVTEALIAAILTLPVVLAYKKINR</sequence>
<dbReference type="EMBL" id="FQZL01000008">
    <property type="protein sequence ID" value="SHI94718.1"/>
    <property type="molecule type" value="Genomic_DNA"/>
</dbReference>